<organism evidence="1 4">
    <name type="scientific">Phytophthora fragariae</name>
    <dbReference type="NCBI Taxonomy" id="53985"/>
    <lineage>
        <taxon>Eukaryota</taxon>
        <taxon>Sar</taxon>
        <taxon>Stramenopiles</taxon>
        <taxon>Oomycota</taxon>
        <taxon>Peronosporomycetes</taxon>
        <taxon>Peronosporales</taxon>
        <taxon>Peronosporaceae</taxon>
        <taxon>Phytophthora</taxon>
    </lineage>
</organism>
<evidence type="ECO:0000313" key="5">
    <source>
        <dbReference type="Proteomes" id="UP000476176"/>
    </source>
</evidence>
<gene>
    <name evidence="3" type="ORF">PF004_g31011</name>
    <name evidence="2" type="ORF">PF010_g30950</name>
    <name evidence="1" type="ORF">PF011_g30506</name>
</gene>
<evidence type="ECO:0000313" key="6">
    <source>
        <dbReference type="Proteomes" id="UP000488956"/>
    </source>
</evidence>
<comment type="caution">
    <text evidence="1">The sequence shown here is derived from an EMBL/GenBank/DDBJ whole genome shotgun (WGS) entry which is preliminary data.</text>
</comment>
<accession>A0A6A3GL84</accession>
<dbReference type="Proteomes" id="UP000460718">
    <property type="component" value="Unassembled WGS sequence"/>
</dbReference>
<evidence type="ECO:0000313" key="4">
    <source>
        <dbReference type="Proteomes" id="UP000460718"/>
    </source>
</evidence>
<dbReference type="Proteomes" id="UP000476176">
    <property type="component" value="Unassembled WGS sequence"/>
</dbReference>
<proteinExistence type="predicted"/>
<dbReference type="EMBL" id="QXGC01007155">
    <property type="protein sequence ID" value="KAE9160902.1"/>
    <property type="molecule type" value="Genomic_DNA"/>
</dbReference>
<name>A0A6A3GL84_9STRA</name>
<protein>
    <submittedName>
        <fullName evidence="1">Uncharacterized protein</fullName>
    </submittedName>
</protein>
<evidence type="ECO:0000313" key="1">
    <source>
        <dbReference type="EMBL" id="KAE8959215.1"/>
    </source>
</evidence>
<evidence type="ECO:0000313" key="2">
    <source>
        <dbReference type="EMBL" id="KAE9058568.1"/>
    </source>
</evidence>
<evidence type="ECO:0000313" key="3">
    <source>
        <dbReference type="EMBL" id="KAE9160902.1"/>
    </source>
</evidence>
<dbReference type="EMBL" id="QXFX01006421">
    <property type="protein sequence ID" value="KAE9058568.1"/>
    <property type="molecule type" value="Genomic_DNA"/>
</dbReference>
<dbReference type="EMBL" id="QXFW01006454">
    <property type="protein sequence ID" value="KAE8959215.1"/>
    <property type="molecule type" value="Genomic_DNA"/>
</dbReference>
<reference evidence="4 5" key="1">
    <citation type="submission" date="2018-09" db="EMBL/GenBank/DDBJ databases">
        <title>Genomic investigation of the strawberry pathogen Phytophthora fragariae indicates pathogenicity is determined by transcriptional variation in three key races.</title>
        <authorList>
            <person name="Adams T.M."/>
            <person name="Armitage A.D."/>
            <person name="Sobczyk M.K."/>
            <person name="Bates H.J."/>
            <person name="Dunwell J.M."/>
            <person name="Nellist C.F."/>
            <person name="Harrison R.J."/>
        </authorList>
    </citation>
    <scope>NUCLEOTIDE SEQUENCE [LARGE SCALE GENOMIC DNA]</scope>
    <source>
        <strain evidence="3 5">BC-23</strain>
        <strain evidence="2 6">ONT-3</strain>
        <strain evidence="1 4">SCRP245</strain>
    </source>
</reference>
<dbReference type="Proteomes" id="UP000488956">
    <property type="component" value="Unassembled WGS sequence"/>
</dbReference>
<sequence>MSGLLFSLTRAILVRKGSVITTQCSNKLFGTHVFHWSCAMRRQLNAYS</sequence>
<dbReference type="AlphaFoldDB" id="A0A6A3GL84"/>